<sequence length="185" mass="21495">MDDVMERRRERVWEVCKANGLVDYDGRALKPPNAWEFMIDKKHNLVWCNVFKAASSSWMYNFNLLGGYTADFLKRTKKAPLNLARTRFPRPSVQELREALPNSLSFLIVRDPFERLLSAYRNKLEGFRHKYYRKMARDMILLSRGTLASGTQRVSPSTCNPNGYPKVSKIILNHFAGNIPNAYFL</sequence>
<evidence type="ECO:0000313" key="10">
    <source>
        <dbReference type="EMBL" id="KAG8225639.1"/>
    </source>
</evidence>
<proteinExistence type="inferred from homology"/>
<evidence type="ECO:0000256" key="5">
    <source>
        <dbReference type="ARBA" id="ARBA00022989"/>
    </source>
</evidence>
<keyword evidence="6 9" id="KW-0333">Golgi apparatus</keyword>
<dbReference type="InterPro" id="IPR018011">
    <property type="entry name" value="Carb_sulfotrans_8-10"/>
</dbReference>
<dbReference type="PANTHER" id="PTHR12137:SF63">
    <property type="entry name" value="CARBOHYDRATE SULFOTRANSFERASE"/>
    <property type="match status" value="1"/>
</dbReference>
<comment type="caution">
    <text evidence="10">The sequence shown here is derived from an EMBL/GenBank/DDBJ whole genome shotgun (WGS) entry which is preliminary data.</text>
</comment>
<keyword evidence="3 9" id="KW-0808">Transferase</keyword>
<keyword evidence="7" id="KW-0472">Membrane</keyword>
<keyword evidence="8 9" id="KW-0325">Glycoprotein</keyword>
<dbReference type="OrthoDB" id="2019940at2759"/>
<evidence type="ECO:0000256" key="2">
    <source>
        <dbReference type="ARBA" id="ARBA00006339"/>
    </source>
</evidence>
<keyword evidence="9" id="KW-0735">Signal-anchor</keyword>
<dbReference type="AlphaFoldDB" id="A0A8K0JZW8"/>
<name>A0A8K0JZW8_LADFU</name>
<comment type="similarity">
    <text evidence="2 9">Belongs to the sulfotransferase 2 family.</text>
</comment>
<reference evidence="10" key="1">
    <citation type="submission" date="2013-04" db="EMBL/GenBank/DDBJ databases">
        <authorList>
            <person name="Qu J."/>
            <person name="Murali S.C."/>
            <person name="Bandaranaike D."/>
            <person name="Bellair M."/>
            <person name="Blankenburg K."/>
            <person name="Chao H."/>
            <person name="Dinh H."/>
            <person name="Doddapaneni H."/>
            <person name="Downs B."/>
            <person name="Dugan-Rocha S."/>
            <person name="Elkadiri S."/>
            <person name="Gnanaolivu R.D."/>
            <person name="Hernandez B."/>
            <person name="Javaid M."/>
            <person name="Jayaseelan J.C."/>
            <person name="Lee S."/>
            <person name="Li M."/>
            <person name="Ming W."/>
            <person name="Munidasa M."/>
            <person name="Muniz J."/>
            <person name="Nguyen L."/>
            <person name="Ongeri F."/>
            <person name="Osuji N."/>
            <person name="Pu L.-L."/>
            <person name="Puazo M."/>
            <person name="Qu C."/>
            <person name="Quiroz J."/>
            <person name="Raj R."/>
            <person name="Weissenberger G."/>
            <person name="Xin Y."/>
            <person name="Zou X."/>
            <person name="Han Y."/>
            <person name="Richards S."/>
            <person name="Worley K."/>
            <person name="Muzny D."/>
            <person name="Gibbs R."/>
        </authorList>
    </citation>
    <scope>NUCLEOTIDE SEQUENCE</scope>
    <source>
        <strain evidence="10">Sampled in the wild</strain>
    </source>
</reference>
<dbReference type="EC" id="2.8.2.-" evidence="9"/>
<comment type="subcellular location">
    <subcellularLocation>
        <location evidence="1 9">Golgi apparatus membrane</location>
        <topology evidence="1 9">Single-pass type II membrane protein</topology>
    </subcellularLocation>
</comment>
<evidence type="ECO:0000256" key="7">
    <source>
        <dbReference type="ARBA" id="ARBA00023136"/>
    </source>
</evidence>
<evidence type="ECO:0000313" key="11">
    <source>
        <dbReference type="Proteomes" id="UP000792457"/>
    </source>
</evidence>
<accession>A0A8K0JZW8</accession>
<dbReference type="EMBL" id="KZ308245">
    <property type="protein sequence ID" value="KAG8225639.1"/>
    <property type="molecule type" value="Genomic_DNA"/>
</dbReference>
<evidence type="ECO:0000256" key="8">
    <source>
        <dbReference type="ARBA" id="ARBA00023180"/>
    </source>
</evidence>
<reference evidence="10" key="2">
    <citation type="submission" date="2017-10" db="EMBL/GenBank/DDBJ databases">
        <title>Ladona fulva Genome sequencing and assembly.</title>
        <authorList>
            <person name="Murali S."/>
            <person name="Richards S."/>
            <person name="Bandaranaike D."/>
            <person name="Bellair M."/>
            <person name="Blankenburg K."/>
            <person name="Chao H."/>
            <person name="Dinh H."/>
            <person name="Doddapaneni H."/>
            <person name="Dugan-Rocha S."/>
            <person name="Elkadiri S."/>
            <person name="Gnanaolivu R."/>
            <person name="Hernandez B."/>
            <person name="Skinner E."/>
            <person name="Javaid M."/>
            <person name="Lee S."/>
            <person name="Li M."/>
            <person name="Ming W."/>
            <person name="Munidasa M."/>
            <person name="Muniz J."/>
            <person name="Nguyen L."/>
            <person name="Hughes D."/>
            <person name="Osuji N."/>
            <person name="Pu L.-L."/>
            <person name="Puazo M."/>
            <person name="Qu C."/>
            <person name="Quiroz J."/>
            <person name="Raj R."/>
            <person name="Weissenberger G."/>
            <person name="Xin Y."/>
            <person name="Zou X."/>
            <person name="Han Y."/>
            <person name="Worley K."/>
            <person name="Muzny D."/>
            <person name="Gibbs R."/>
        </authorList>
    </citation>
    <scope>NUCLEOTIDE SEQUENCE</scope>
    <source>
        <strain evidence="10">Sampled in the wild</strain>
    </source>
</reference>
<protein>
    <recommendedName>
        <fullName evidence="9">Carbohydrate sulfotransferase</fullName>
        <ecNumber evidence="9">2.8.2.-</ecNumber>
    </recommendedName>
</protein>
<evidence type="ECO:0000256" key="6">
    <source>
        <dbReference type="ARBA" id="ARBA00023034"/>
    </source>
</evidence>
<keyword evidence="11" id="KW-1185">Reference proteome</keyword>
<keyword evidence="9" id="KW-0119">Carbohydrate metabolism</keyword>
<gene>
    <name evidence="10" type="ORF">J437_LFUL013668</name>
</gene>
<evidence type="ECO:0000256" key="1">
    <source>
        <dbReference type="ARBA" id="ARBA00004323"/>
    </source>
</evidence>
<dbReference type="GO" id="GO:0000139">
    <property type="term" value="C:Golgi membrane"/>
    <property type="evidence" value="ECO:0007669"/>
    <property type="project" value="UniProtKB-SubCell"/>
</dbReference>
<organism evidence="10 11">
    <name type="scientific">Ladona fulva</name>
    <name type="common">Scarce chaser dragonfly</name>
    <name type="synonym">Libellula fulva</name>
    <dbReference type="NCBI Taxonomy" id="123851"/>
    <lineage>
        <taxon>Eukaryota</taxon>
        <taxon>Metazoa</taxon>
        <taxon>Ecdysozoa</taxon>
        <taxon>Arthropoda</taxon>
        <taxon>Hexapoda</taxon>
        <taxon>Insecta</taxon>
        <taxon>Pterygota</taxon>
        <taxon>Palaeoptera</taxon>
        <taxon>Odonata</taxon>
        <taxon>Epiprocta</taxon>
        <taxon>Anisoptera</taxon>
        <taxon>Libelluloidea</taxon>
        <taxon>Libellulidae</taxon>
        <taxon>Ladona</taxon>
    </lineage>
</organism>
<feature type="non-terminal residue" evidence="10">
    <location>
        <position position="185"/>
    </location>
</feature>
<dbReference type="Proteomes" id="UP000792457">
    <property type="component" value="Unassembled WGS sequence"/>
</dbReference>
<keyword evidence="4" id="KW-0812">Transmembrane</keyword>
<evidence type="ECO:0000256" key="3">
    <source>
        <dbReference type="ARBA" id="ARBA00022679"/>
    </source>
</evidence>
<dbReference type="GO" id="GO:0016051">
    <property type="term" value="P:carbohydrate biosynthetic process"/>
    <property type="evidence" value="ECO:0007669"/>
    <property type="project" value="InterPro"/>
</dbReference>
<keyword evidence="5" id="KW-1133">Transmembrane helix</keyword>
<dbReference type="InterPro" id="IPR005331">
    <property type="entry name" value="Sulfotransferase"/>
</dbReference>
<dbReference type="Pfam" id="PF03567">
    <property type="entry name" value="Sulfotransfer_2"/>
    <property type="match status" value="1"/>
</dbReference>
<dbReference type="PANTHER" id="PTHR12137">
    <property type="entry name" value="CARBOHYDRATE SULFOTRANSFERASE"/>
    <property type="match status" value="1"/>
</dbReference>
<evidence type="ECO:0000256" key="4">
    <source>
        <dbReference type="ARBA" id="ARBA00022692"/>
    </source>
</evidence>
<dbReference type="GO" id="GO:0008146">
    <property type="term" value="F:sulfotransferase activity"/>
    <property type="evidence" value="ECO:0007669"/>
    <property type="project" value="InterPro"/>
</dbReference>
<evidence type="ECO:0000256" key="9">
    <source>
        <dbReference type="RuleBase" id="RU364020"/>
    </source>
</evidence>